<dbReference type="EMBL" id="JARXVH010000006">
    <property type="protein sequence ID" value="MDH6216763.1"/>
    <property type="molecule type" value="Genomic_DNA"/>
</dbReference>
<evidence type="ECO:0000313" key="2">
    <source>
        <dbReference type="Proteomes" id="UP001160499"/>
    </source>
</evidence>
<dbReference type="Proteomes" id="UP001160499">
    <property type="component" value="Unassembled WGS sequence"/>
</dbReference>
<gene>
    <name evidence="1" type="ORF">M2283_004081</name>
</gene>
<dbReference type="RefSeq" id="WP_280877719.1">
    <property type="nucleotide sequence ID" value="NZ_JARXVH010000006.1"/>
</dbReference>
<comment type="caution">
    <text evidence="1">The sequence shown here is derived from an EMBL/GenBank/DDBJ whole genome shotgun (WGS) entry which is preliminary data.</text>
</comment>
<keyword evidence="2" id="KW-1185">Reference proteome</keyword>
<name>A0ABT6LKI0_9ACTN</name>
<organism evidence="1 2">
    <name type="scientific">Streptomyces pseudovenezuelae</name>
    <dbReference type="NCBI Taxonomy" id="67350"/>
    <lineage>
        <taxon>Bacteria</taxon>
        <taxon>Bacillati</taxon>
        <taxon>Actinomycetota</taxon>
        <taxon>Actinomycetes</taxon>
        <taxon>Kitasatosporales</taxon>
        <taxon>Streptomycetaceae</taxon>
        <taxon>Streptomyces</taxon>
        <taxon>Streptomyces aurantiacus group</taxon>
    </lineage>
</organism>
<reference evidence="1 2" key="1">
    <citation type="submission" date="2023-04" db="EMBL/GenBank/DDBJ databases">
        <title>Forest soil microbial communities from Buena Vista Peninsula, Colon Province, Panama.</title>
        <authorList>
            <person name="Bouskill N."/>
        </authorList>
    </citation>
    <scope>NUCLEOTIDE SEQUENCE [LARGE SCALE GENOMIC DNA]</scope>
    <source>
        <strain evidence="1 2">GGS1</strain>
    </source>
</reference>
<protein>
    <submittedName>
        <fullName evidence="1">Uncharacterized protein</fullName>
    </submittedName>
</protein>
<sequence length="278" mass="30953">MSDIKELVDQLNARVQKLEDNPGGTPALFAARFKQQLAAASSIPAEFKNAVQTEITSWKAQQEAQHYDHENIAAKTETVGGKAEAVGGKVEATGLQVGIAGGQFEYSLFKHEKAVFDLNKILEDREQRNRDRVIDGRFADLVRTDRNIRAAISAVQERITTSAREVRRSANAGDQRVREQVAVVRAGLRTANRVAHSAEQSGRNALQQIRDLRRHVLVKTREAEGDLKATLRKVRTLDREVKDGMQQVRELEGSARGAGRSIQGLRNDLNSLEQTLRR</sequence>
<evidence type="ECO:0000313" key="1">
    <source>
        <dbReference type="EMBL" id="MDH6216763.1"/>
    </source>
</evidence>
<proteinExistence type="predicted"/>
<accession>A0ABT6LKI0</accession>